<dbReference type="GO" id="GO:0006303">
    <property type="term" value="P:double-strand break repair via nonhomologous end joining"/>
    <property type="evidence" value="ECO:0007669"/>
    <property type="project" value="TreeGrafter"/>
</dbReference>
<evidence type="ECO:0000256" key="5">
    <source>
        <dbReference type="ARBA" id="ARBA00023242"/>
    </source>
</evidence>
<organism evidence="7 8">
    <name type="scientific">Pneumocystis jirovecii (strain RU7)</name>
    <name type="common">Human pneumocystis pneumonia agent</name>
    <dbReference type="NCBI Taxonomy" id="1408657"/>
    <lineage>
        <taxon>Eukaryota</taxon>
        <taxon>Fungi</taxon>
        <taxon>Dikarya</taxon>
        <taxon>Ascomycota</taxon>
        <taxon>Taphrinomycotina</taxon>
        <taxon>Pneumocystomycetes</taxon>
        <taxon>Pneumocystaceae</taxon>
        <taxon>Pneumocystis</taxon>
    </lineage>
</organism>
<keyword evidence="8" id="KW-1185">Reference proteome</keyword>
<name>A0A0W4ZR86_PNEJ7</name>
<dbReference type="OrthoDB" id="262529at2759"/>
<accession>A0A0W4ZR86</accession>
<dbReference type="RefSeq" id="XP_018229871.1">
    <property type="nucleotide sequence ID" value="XM_018373696.1"/>
</dbReference>
<dbReference type="STRING" id="1408657.A0A0W4ZR86"/>
<evidence type="ECO:0000259" key="6">
    <source>
        <dbReference type="Pfam" id="PF07522"/>
    </source>
</evidence>
<dbReference type="EMBL" id="LFWA01000006">
    <property type="protein sequence ID" value="KTW30881.1"/>
    <property type="molecule type" value="Genomic_DNA"/>
</dbReference>
<dbReference type="Gene3D" id="3.60.15.10">
    <property type="entry name" value="Ribonuclease Z/Hydroxyacylglutathione hydrolase-like"/>
    <property type="match status" value="1"/>
</dbReference>
<keyword evidence="4" id="KW-0234">DNA repair</keyword>
<dbReference type="GeneID" id="28939951"/>
<proteinExistence type="inferred from homology"/>
<gene>
    <name evidence="7" type="ORF">T551_01433</name>
</gene>
<dbReference type="InterPro" id="IPR036866">
    <property type="entry name" value="RibonucZ/Hydroxyglut_hydro"/>
</dbReference>
<feature type="domain" description="DNA repair metallo-beta-lactamase" evidence="6">
    <location>
        <begin position="457"/>
        <end position="579"/>
    </location>
</feature>
<dbReference type="GO" id="GO:0035312">
    <property type="term" value="F:5'-3' DNA exonuclease activity"/>
    <property type="evidence" value="ECO:0007669"/>
    <property type="project" value="TreeGrafter"/>
</dbReference>
<dbReference type="GO" id="GO:0003684">
    <property type="term" value="F:damaged DNA binding"/>
    <property type="evidence" value="ECO:0007669"/>
    <property type="project" value="TreeGrafter"/>
</dbReference>
<dbReference type="PANTHER" id="PTHR23240">
    <property type="entry name" value="DNA CROSS-LINK REPAIR PROTEIN PSO2/SNM1-RELATED"/>
    <property type="match status" value="1"/>
</dbReference>
<evidence type="ECO:0000256" key="4">
    <source>
        <dbReference type="ARBA" id="ARBA00023204"/>
    </source>
</evidence>
<dbReference type="GO" id="GO:1901255">
    <property type="term" value="P:nucleotide-excision repair involved in interstrand cross-link repair"/>
    <property type="evidence" value="ECO:0007669"/>
    <property type="project" value="EnsemblFungi"/>
</dbReference>
<evidence type="ECO:0000313" key="8">
    <source>
        <dbReference type="Proteomes" id="UP000053447"/>
    </source>
</evidence>
<dbReference type="VEuPathDB" id="FungiDB:T551_01433"/>
<sequence>MKKSKINSKNNKFKNKTLFDFWERTQKRKLNLSDDFQDCSQVLKYKDPNLIFLRSTFFKNIIHKTKNDNSILKFRKESFLLKNFSFCDHEISNFELLNDECNQERKKKINYHNEALSNKFICPICFQYFIGQEEFDIHINGCLYKVKEFDLKYNNNIDKNMVFTSKSSDIEINFLTQENKTDTLRRILSLEIFENQIQQKKKISNKNCPFYKIIPYIGFSVDAFEFGKIEGCTGYFLSHFHSDHYKGLTSNWNNGLIYCSKITGNLVISQLKVNPKYIIKLPMNEEVLLNNVRVTLIDANHCPGSVMFVFEIMKSGKIIRYLHSGDFRASPLQISHPSIKNKCFDFLYLDTTYLDPKYSFPSQEDVINAVVQLCKILNKNFINNNDFSEKKKLLTLDNFLITTNITHKNNCRLLIVVGTYIVGKEKLALEIACSLKSKIYANQRQREIISYFENEKLSSLLTNDPKEASVHLINFRNMSVKTLNQYLIEQKPYFSKIVGFKATGRFYVSKSWSKQFSNIYTMIKNWKIFYDYTMIRPSKDSTNISICYYVPYSEHSSFKELICFCLSINVKKILPTVNIHTEKSINFIEKWFNLLEDQKKKYGLFFLPSDQKTW</sequence>
<comment type="subcellular location">
    <subcellularLocation>
        <location evidence="1">Nucleus</location>
    </subcellularLocation>
</comment>
<evidence type="ECO:0000313" key="7">
    <source>
        <dbReference type="EMBL" id="KTW30881.1"/>
    </source>
</evidence>
<dbReference type="FunFam" id="3.60.15.10:FF:000010">
    <property type="entry name" value="DNA cross-link repair 1A"/>
    <property type="match status" value="1"/>
</dbReference>
<dbReference type="Pfam" id="PF07522">
    <property type="entry name" value="DRMBL"/>
    <property type="match status" value="1"/>
</dbReference>
<evidence type="ECO:0000256" key="3">
    <source>
        <dbReference type="ARBA" id="ARBA00022763"/>
    </source>
</evidence>
<dbReference type="Gene3D" id="3.40.50.12650">
    <property type="match status" value="1"/>
</dbReference>
<keyword evidence="3" id="KW-0227">DNA damage</keyword>
<dbReference type="CDD" id="cd16273">
    <property type="entry name" value="SNM1A-1C-like_MBL-fold"/>
    <property type="match status" value="1"/>
</dbReference>
<comment type="similarity">
    <text evidence="2">Belongs to the DNA repair metallo-beta-lactamase (DRMBL) family.</text>
</comment>
<dbReference type="InterPro" id="IPR011084">
    <property type="entry name" value="DRMBL"/>
</dbReference>
<keyword evidence="5" id="KW-0539">Nucleus</keyword>
<comment type="caution">
    <text evidence="7">The sequence shown here is derived from an EMBL/GenBank/DDBJ whole genome shotgun (WGS) entry which is preliminary data.</text>
</comment>
<protein>
    <recommendedName>
        <fullName evidence="6">DNA repair metallo-beta-lactamase domain-containing protein</fullName>
    </recommendedName>
</protein>
<reference evidence="8" key="1">
    <citation type="journal article" date="2016" name="Nat. Commun.">
        <title>Genome analysis of three Pneumocystis species reveals adaptation mechanisms to life exclusively in mammalian hosts.</title>
        <authorList>
            <person name="Ma L."/>
            <person name="Chen Z."/>
            <person name="Huang D.W."/>
            <person name="Kutty G."/>
            <person name="Ishihara M."/>
            <person name="Wang H."/>
            <person name="Abouelleil A."/>
            <person name="Bishop L."/>
            <person name="Davey E."/>
            <person name="Deng R."/>
            <person name="Deng X."/>
            <person name="Fan L."/>
            <person name="Fantoni G."/>
            <person name="Fitzgerald M."/>
            <person name="Gogineni E."/>
            <person name="Goldberg J.M."/>
            <person name="Handley G."/>
            <person name="Hu X."/>
            <person name="Huber C."/>
            <person name="Jiao X."/>
            <person name="Jones K."/>
            <person name="Levin J.Z."/>
            <person name="Liu Y."/>
            <person name="Macdonald P."/>
            <person name="Melnikov A."/>
            <person name="Raley C."/>
            <person name="Sassi M."/>
            <person name="Sherman B.T."/>
            <person name="Song X."/>
            <person name="Sykes S."/>
            <person name="Tran B."/>
            <person name="Walsh L."/>
            <person name="Xia Y."/>
            <person name="Yang J."/>
            <person name="Young S."/>
            <person name="Zeng Q."/>
            <person name="Zheng X."/>
            <person name="Stephens R."/>
            <person name="Nusbaum C."/>
            <person name="Birren B.W."/>
            <person name="Azadi P."/>
            <person name="Lempicki R.A."/>
            <person name="Cuomo C.A."/>
            <person name="Kovacs J.A."/>
        </authorList>
    </citation>
    <scope>NUCLEOTIDE SEQUENCE [LARGE SCALE GENOMIC DNA]</scope>
    <source>
        <strain evidence="8">RU7</strain>
    </source>
</reference>
<dbReference type="SUPFAM" id="SSF56281">
    <property type="entry name" value="Metallo-hydrolase/oxidoreductase"/>
    <property type="match status" value="1"/>
</dbReference>
<dbReference type="GO" id="GO:0005634">
    <property type="term" value="C:nucleus"/>
    <property type="evidence" value="ECO:0007669"/>
    <property type="project" value="UniProtKB-SubCell"/>
</dbReference>
<dbReference type="Proteomes" id="UP000053447">
    <property type="component" value="Unassembled WGS sequence"/>
</dbReference>
<dbReference type="AlphaFoldDB" id="A0A0W4ZR86"/>
<evidence type="ECO:0000256" key="1">
    <source>
        <dbReference type="ARBA" id="ARBA00004123"/>
    </source>
</evidence>
<dbReference type="PANTHER" id="PTHR23240:SF6">
    <property type="entry name" value="DNA CROSS-LINK REPAIR 1A PROTEIN"/>
    <property type="match status" value="1"/>
</dbReference>
<evidence type="ECO:0000256" key="2">
    <source>
        <dbReference type="ARBA" id="ARBA00010304"/>
    </source>
</evidence>